<organism evidence="1 2">
    <name type="scientific">Pseudomonas phage phiPsa315</name>
    <dbReference type="NCBI Taxonomy" id="1460363"/>
    <lineage>
        <taxon>Viruses</taxon>
        <taxon>Duplodnaviria</taxon>
        <taxon>Heunggongvirae</taxon>
        <taxon>Uroviricota</taxon>
        <taxon>Caudoviricetes</taxon>
        <taxon>Vandenendeviridae</taxon>
        <taxon>Gorskivirinae</taxon>
        <taxon>Otagovirus</taxon>
        <taxon>Otagovirus psa315</taxon>
    </lineage>
</organism>
<accession>A0A7G9V237</accession>
<name>A0A7G9V237_9CAUD</name>
<sequence>MAKKKHITLGVIAAIFLAAEPLMMLWQPLLPQGSYAGIATFVAVVRAGLVYYTTAEKEEGEDDADNN</sequence>
<gene>
    <name evidence="1" type="ORF">phiPsa315_089</name>
</gene>
<dbReference type="Proteomes" id="UP000516132">
    <property type="component" value="Segment"/>
</dbReference>
<evidence type="ECO:0000313" key="1">
    <source>
        <dbReference type="EMBL" id="QNO00343.1"/>
    </source>
</evidence>
<protein>
    <submittedName>
        <fullName evidence="1">Uncharacterized protein</fullName>
    </submittedName>
</protein>
<proteinExistence type="predicted"/>
<keyword evidence="2" id="KW-1185">Reference proteome</keyword>
<evidence type="ECO:0000313" key="2">
    <source>
        <dbReference type="Proteomes" id="UP000516132"/>
    </source>
</evidence>
<dbReference type="EMBL" id="MT670419">
    <property type="protein sequence ID" value="QNO00343.1"/>
    <property type="molecule type" value="Genomic_DNA"/>
</dbReference>
<reference evidence="1 2" key="1">
    <citation type="submission" date="2020-06" db="EMBL/GenBank/DDBJ databases">
        <title>Characterization of Pseudomonas phiPsa374-like phages.</title>
        <authorList>
            <person name="Warring S."/>
            <person name="Malone L.M."/>
            <person name="Easingwood R.A."/>
            <person name="Rigano L."/>
            <person name="Frampton R.A."/>
            <person name="Lopez Acedo E."/>
            <person name="Templeton M.D."/>
            <person name="Kleffmann T."/>
            <person name="Bostina M."/>
            <person name="Fineran P.C."/>
        </authorList>
    </citation>
    <scope>NUCLEOTIDE SEQUENCE [LARGE SCALE GENOMIC DNA]</scope>
</reference>